<gene>
    <name evidence="3" type="ORF">GCM10022378_21000</name>
</gene>
<keyword evidence="1" id="KW-1133">Transmembrane helix</keyword>
<organism evidence="3 4">
    <name type="scientific">Salinicoccus jeotgali</name>
    <dbReference type="NCBI Taxonomy" id="381634"/>
    <lineage>
        <taxon>Bacteria</taxon>
        <taxon>Bacillati</taxon>
        <taxon>Bacillota</taxon>
        <taxon>Bacilli</taxon>
        <taxon>Bacillales</taxon>
        <taxon>Staphylococcaceae</taxon>
        <taxon>Salinicoccus</taxon>
    </lineage>
</organism>
<sequence length="373" mass="40910">MTDNMRARSILGFALFLALLMNGLYFMMPYDAVNPYEYLHGINLSTFLALDIFIGGAVVPLIALLGGYLIHSYRGVGVGNLAKVLGFLLALGIVHTFFVHAFDFLPGLALMGLVTVLFVRAHWSAPLFSGLALFAVHLTTNVLVGFLTNIGSPTDIIYTAMQDVSEYTSVFRDTDYFAIVAMNIEIFSQNALSSLYGLIFTVLPWLLIGLSFGKLDVVRMIAAGPVMAIVLFVVLAGGGIAMKMAQVLTLGSYSGRLLAENFGGPVLALGYFFLLAYATIVLPARIVGVFSRAGRYIVTLYVLSNIMFMLVFYGIGMRMYGEMEISSMIWLASAAYIFLLVLSAVMEKYNVKGIEYLFANNSENDMKNERDML</sequence>
<evidence type="ECO:0000256" key="1">
    <source>
        <dbReference type="SAM" id="Phobius"/>
    </source>
</evidence>
<feature type="transmembrane region" description="Helical" evidence="1">
    <location>
        <begin position="296"/>
        <end position="315"/>
    </location>
</feature>
<feature type="transmembrane region" description="Helical" evidence="1">
    <location>
        <begin position="7"/>
        <end position="27"/>
    </location>
</feature>
<feature type="transmembrane region" description="Helical" evidence="1">
    <location>
        <begin position="262"/>
        <end position="284"/>
    </location>
</feature>
<evidence type="ECO:0000259" key="2">
    <source>
        <dbReference type="Pfam" id="PF04235"/>
    </source>
</evidence>
<dbReference type="PANTHER" id="PTHR30590:SF2">
    <property type="entry name" value="INNER MEMBRANE PROTEIN"/>
    <property type="match status" value="1"/>
</dbReference>
<reference evidence="4" key="1">
    <citation type="journal article" date="2019" name="Int. J. Syst. Evol. Microbiol.">
        <title>The Global Catalogue of Microorganisms (GCM) 10K type strain sequencing project: providing services to taxonomists for standard genome sequencing and annotation.</title>
        <authorList>
            <consortium name="The Broad Institute Genomics Platform"/>
            <consortium name="The Broad Institute Genome Sequencing Center for Infectious Disease"/>
            <person name="Wu L."/>
            <person name="Ma J."/>
        </authorList>
    </citation>
    <scope>NUCLEOTIDE SEQUENCE [LARGE SCALE GENOMIC DNA]</scope>
    <source>
        <strain evidence="4">JCM 16981</strain>
    </source>
</reference>
<feature type="transmembrane region" description="Helical" evidence="1">
    <location>
        <begin position="130"/>
        <end position="151"/>
    </location>
</feature>
<keyword evidence="1" id="KW-0812">Transmembrane</keyword>
<evidence type="ECO:0000313" key="4">
    <source>
        <dbReference type="Proteomes" id="UP001500920"/>
    </source>
</evidence>
<protein>
    <recommendedName>
        <fullName evidence="2">DUF418 domain-containing protein</fullName>
    </recommendedName>
</protein>
<dbReference type="Pfam" id="PF04235">
    <property type="entry name" value="DUF418"/>
    <property type="match status" value="1"/>
</dbReference>
<dbReference type="PANTHER" id="PTHR30590">
    <property type="entry name" value="INNER MEMBRANE PROTEIN"/>
    <property type="match status" value="1"/>
</dbReference>
<comment type="caution">
    <text evidence="3">The sequence shown here is derived from an EMBL/GenBank/DDBJ whole genome shotgun (WGS) entry which is preliminary data.</text>
</comment>
<name>A0ABP7FC35_9STAP</name>
<feature type="transmembrane region" description="Helical" evidence="1">
    <location>
        <begin position="220"/>
        <end position="242"/>
    </location>
</feature>
<dbReference type="RefSeq" id="WP_344704204.1">
    <property type="nucleotide sequence ID" value="NZ_BAABCK010000068.1"/>
</dbReference>
<keyword evidence="1" id="KW-0472">Membrane</keyword>
<accession>A0ABP7FC35</accession>
<feature type="domain" description="DUF418" evidence="2">
    <location>
        <begin position="229"/>
        <end position="353"/>
    </location>
</feature>
<proteinExistence type="predicted"/>
<feature type="transmembrane region" description="Helical" evidence="1">
    <location>
        <begin position="195"/>
        <end position="213"/>
    </location>
</feature>
<feature type="transmembrane region" description="Helical" evidence="1">
    <location>
        <begin position="81"/>
        <end position="98"/>
    </location>
</feature>
<feature type="transmembrane region" description="Helical" evidence="1">
    <location>
        <begin position="327"/>
        <end position="346"/>
    </location>
</feature>
<dbReference type="InterPro" id="IPR052529">
    <property type="entry name" value="Bact_Transport_Assoc"/>
</dbReference>
<keyword evidence="4" id="KW-1185">Reference proteome</keyword>
<evidence type="ECO:0000313" key="3">
    <source>
        <dbReference type="EMBL" id="GAA3732521.1"/>
    </source>
</evidence>
<dbReference type="EMBL" id="BAABCK010000068">
    <property type="protein sequence ID" value="GAA3732521.1"/>
    <property type="molecule type" value="Genomic_DNA"/>
</dbReference>
<feature type="transmembrane region" description="Helical" evidence="1">
    <location>
        <begin position="104"/>
        <end position="123"/>
    </location>
</feature>
<dbReference type="InterPro" id="IPR007349">
    <property type="entry name" value="DUF418"/>
</dbReference>
<feature type="transmembrane region" description="Helical" evidence="1">
    <location>
        <begin position="47"/>
        <end position="69"/>
    </location>
</feature>
<dbReference type="Proteomes" id="UP001500920">
    <property type="component" value="Unassembled WGS sequence"/>
</dbReference>